<evidence type="ECO:0000256" key="2">
    <source>
        <dbReference type="ARBA" id="ARBA00023134"/>
    </source>
</evidence>
<keyword evidence="6" id="KW-1185">Reference proteome</keyword>
<dbReference type="AlphaFoldDB" id="A0A9W4NUD9"/>
<dbReference type="InterPro" id="IPR022812">
    <property type="entry name" value="Dynamin"/>
</dbReference>
<dbReference type="PROSITE" id="PS51718">
    <property type="entry name" value="G_DYNAMIN_2"/>
    <property type="match status" value="1"/>
</dbReference>
<dbReference type="Pfam" id="PF00350">
    <property type="entry name" value="Dynamin_N"/>
    <property type="match status" value="1"/>
</dbReference>
<dbReference type="InterPro" id="IPR020850">
    <property type="entry name" value="GED_dom"/>
</dbReference>
<dbReference type="GO" id="GO:0006897">
    <property type="term" value="P:endocytosis"/>
    <property type="evidence" value="ECO:0007669"/>
    <property type="project" value="TreeGrafter"/>
</dbReference>
<dbReference type="PROSITE" id="PS51388">
    <property type="entry name" value="GED"/>
    <property type="match status" value="1"/>
</dbReference>
<feature type="domain" description="GED" evidence="3">
    <location>
        <begin position="619"/>
        <end position="707"/>
    </location>
</feature>
<dbReference type="SUPFAM" id="SSF52540">
    <property type="entry name" value="P-loop containing nucleoside triphosphate hydrolases"/>
    <property type="match status" value="1"/>
</dbReference>
<dbReference type="InterPro" id="IPR000375">
    <property type="entry name" value="Dynamin_stalk"/>
</dbReference>
<evidence type="ECO:0000259" key="3">
    <source>
        <dbReference type="PROSITE" id="PS51388"/>
    </source>
</evidence>
<dbReference type="InterPro" id="IPR030381">
    <property type="entry name" value="G_DYNAMIN_dom"/>
</dbReference>
<dbReference type="Gene3D" id="3.40.50.300">
    <property type="entry name" value="P-loop containing nucleotide triphosphate hydrolases"/>
    <property type="match status" value="1"/>
</dbReference>
<dbReference type="GO" id="GO:0048312">
    <property type="term" value="P:intracellular distribution of mitochondria"/>
    <property type="evidence" value="ECO:0007669"/>
    <property type="project" value="TreeGrafter"/>
</dbReference>
<dbReference type="Gene3D" id="1.20.120.1240">
    <property type="entry name" value="Dynamin, middle domain"/>
    <property type="match status" value="1"/>
</dbReference>
<reference evidence="5" key="1">
    <citation type="submission" date="2021-07" db="EMBL/GenBank/DDBJ databases">
        <authorList>
            <person name="Branca A.L. A."/>
        </authorList>
    </citation>
    <scope>NUCLEOTIDE SEQUENCE</scope>
</reference>
<accession>A0A9W4NUD9</accession>
<dbReference type="GO" id="GO:0005874">
    <property type="term" value="C:microtubule"/>
    <property type="evidence" value="ECO:0007669"/>
    <property type="project" value="TreeGrafter"/>
</dbReference>
<dbReference type="GO" id="GO:0000266">
    <property type="term" value="P:mitochondrial fission"/>
    <property type="evidence" value="ECO:0007669"/>
    <property type="project" value="TreeGrafter"/>
</dbReference>
<dbReference type="GO" id="GO:0016020">
    <property type="term" value="C:membrane"/>
    <property type="evidence" value="ECO:0007669"/>
    <property type="project" value="TreeGrafter"/>
</dbReference>
<comment type="caution">
    <text evidence="5">The sequence shown here is derived from an EMBL/GenBank/DDBJ whole genome shotgun (WGS) entry which is preliminary data.</text>
</comment>
<evidence type="ECO:0000313" key="6">
    <source>
        <dbReference type="Proteomes" id="UP001152649"/>
    </source>
</evidence>
<proteinExistence type="predicted"/>
<protein>
    <recommendedName>
        <fullName evidence="7">Dynamin</fullName>
    </recommendedName>
</protein>
<dbReference type="PRINTS" id="PR00195">
    <property type="entry name" value="DYNAMIN"/>
</dbReference>
<dbReference type="InterPro" id="IPR001401">
    <property type="entry name" value="Dynamin_GTPase"/>
</dbReference>
<evidence type="ECO:0008006" key="7">
    <source>
        <dbReference type="Google" id="ProtNLM"/>
    </source>
</evidence>
<name>A0A9W4NUD9_9EURO</name>
<dbReference type="InterPro" id="IPR045063">
    <property type="entry name" value="Dynamin_N"/>
</dbReference>
<dbReference type="PANTHER" id="PTHR11566">
    <property type="entry name" value="DYNAMIN"/>
    <property type="match status" value="1"/>
</dbReference>
<dbReference type="GO" id="GO:0005739">
    <property type="term" value="C:mitochondrion"/>
    <property type="evidence" value="ECO:0007669"/>
    <property type="project" value="TreeGrafter"/>
</dbReference>
<dbReference type="GO" id="GO:0005525">
    <property type="term" value="F:GTP binding"/>
    <property type="evidence" value="ECO:0007669"/>
    <property type="project" value="InterPro"/>
</dbReference>
<keyword evidence="1" id="KW-0547">Nucleotide-binding</keyword>
<dbReference type="Pfam" id="PF01031">
    <property type="entry name" value="Dynamin_M"/>
    <property type="match status" value="1"/>
</dbReference>
<dbReference type="InterPro" id="IPR027417">
    <property type="entry name" value="P-loop_NTPase"/>
</dbReference>
<evidence type="ECO:0000256" key="1">
    <source>
        <dbReference type="ARBA" id="ARBA00022741"/>
    </source>
</evidence>
<dbReference type="PANTHER" id="PTHR11566:SF215">
    <property type="entry name" value="DYNAMIN GTPASE"/>
    <property type="match status" value="1"/>
</dbReference>
<dbReference type="SMART" id="SM00053">
    <property type="entry name" value="DYNc"/>
    <property type="match status" value="1"/>
</dbReference>
<dbReference type="FunFam" id="3.40.50.300:FF:001425">
    <property type="entry name" value="Dynamin GTPase, putative"/>
    <property type="match status" value="1"/>
</dbReference>
<sequence length="707" mass="80228">MDLAGQSLADSILLQKIDKLFECNVGEHVDLPQLVVVGDQSSGKSSVLEGLTKVNFPRDSGLCTRFATKITFRRDLTLTAREIYASIFPSPEVDENERQKLQAWKAAGLQSLSSNEFSQMMREVHEQMGISTEDGDNKPTFSKNVLQLEIRGPDESHLSVIDVPGIFQNTTDRTTKEDIALVKNMALEYMKKTRSIILAVVPANVDLATQAIIEMAHDEDPEELRTMKIMTKPDLVDKGAEQKVVHLINNENTQGLGWVLVRNLSQKELNDGDAHRDQAEKMFHQTSPWNQIPSESFGIKALQIKLQELLTATVRRQFPKVRDEVAKLLKETKDAMEILGDRRDTPEKQRGVLLEIVAAFQEITSNAIATNYGAHEIFESNRLARLATVISTRNNEFSGDIGLHGHSYAFGSKSKGASTNDATNISSSDIPNRYVKESLDVDDIKEILVEREDVQAPEKHQIFEWVSKAYEDARGFEIGTFNHTILSTLMKQQTVKWPTLARGYVSDIICYVHNFIQTVLGQVCKNRQIYSRILSVLREDLIRQYCRAISMVDFLLTIERKGTPLTLNHYMNDNLEKCRQRRLRDNIASKTIDNCSHGEVVRVDDLFTHNHMSNDKHTTHDIHDILEAYYKVARKRFVDNVCMQAVDHHLVTGPETPMRLLSPKWVNKLSNEELEAIAGEEMGSKRKRRQLKKRIQDLEAGKKVLLA</sequence>
<keyword evidence="2" id="KW-0342">GTP-binding</keyword>
<dbReference type="Proteomes" id="UP001152649">
    <property type="component" value="Unassembled WGS sequence"/>
</dbReference>
<dbReference type="GO" id="GO:0003924">
    <property type="term" value="F:GTPase activity"/>
    <property type="evidence" value="ECO:0007669"/>
    <property type="project" value="InterPro"/>
</dbReference>
<dbReference type="GO" id="GO:0008017">
    <property type="term" value="F:microtubule binding"/>
    <property type="evidence" value="ECO:0007669"/>
    <property type="project" value="TreeGrafter"/>
</dbReference>
<evidence type="ECO:0000313" key="5">
    <source>
        <dbReference type="EMBL" id="CAG8417831.1"/>
    </source>
</evidence>
<dbReference type="GO" id="GO:0016559">
    <property type="term" value="P:peroxisome fission"/>
    <property type="evidence" value="ECO:0007669"/>
    <property type="project" value="TreeGrafter"/>
</dbReference>
<dbReference type="OrthoDB" id="415706at2759"/>
<feature type="domain" description="Dynamin-type G" evidence="4">
    <location>
        <begin position="28"/>
        <end position="319"/>
    </location>
</feature>
<dbReference type="EMBL" id="CAJVPG010000435">
    <property type="protein sequence ID" value="CAG8417831.1"/>
    <property type="molecule type" value="Genomic_DNA"/>
</dbReference>
<gene>
    <name evidence="5" type="ORF">PSALAMII_LOCUS9520</name>
</gene>
<organism evidence="5 6">
    <name type="scientific">Penicillium salamii</name>
    <dbReference type="NCBI Taxonomy" id="1612424"/>
    <lineage>
        <taxon>Eukaryota</taxon>
        <taxon>Fungi</taxon>
        <taxon>Dikarya</taxon>
        <taxon>Ascomycota</taxon>
        <taxon>Pezizomycotina</taxon>
        <taxon>Eurotiomycetes</taxon>
        <taxon>Eurotiomycetidae</taxon>
        <taxon>Eurotiales</taxon>
        <taxon>Aspergillaceae</taxon>
        <taxon>Penicillium</taxon>
    </lineage>
</organism>
<dbReference type="CDD" id="cd08771">
    <property type="entry name" value="DLP_1"/>
    <property type="match status" value="1"/>
</dbReference>
<evidence type="ECO:0000259" key="4">
    <source>
        <dbReference type="PROSITE" id="PS51718"/>
    </source>
</evidence>